<keyword evidence="4" id="KW-1185">Reference proteome</keyword>
<keyword evidence="2" id="KW-0812">Transmembrane</keyword>
<feature type="region of interest" description="Disordered" evidence="1">
    <location>
        <begin position="187"/>
        <end position="229"/>
    </location>
</feature>
<keyword evidence="2" id="KW-1133">Transmembrane helix</keyword>
<evidence type="ECO:0000256" key="1">
    <source>
        <dbReference type="SAM" id="MobiDB-lite"/>
    </source>
</evidence>
<proteinExistence type="predicted"/>
<feature type="transmembrane region" description="Helical" evidence="2">
    <location>
        <begin position="297"/>
        <end position="317"/>
    </location>
</feature>
<dbReference type="AlphaFoldDB" id="A0A2Z6S576"/>
<dbReference type="EMBL" id="BEXD01004192">
    <property type="protein sequence ID" value="GBC08063.1"/>
    <property type="molecule type" value="Genomic_DNA"/>
</dbReference>
<evidence type="ECO:0000313" key="4">
    <source>
        <dbReference type="Proteomes" id="UP000247702"/>
    </source>
</evidence>
<sequence length="338" mass="38021">MSRVTKLQKKITVTLQRRTSASGRAPLFRTVNPPSATYSPVYYEPESWQYQVAENLIKGKDYSEIGPYLKCDKSNPPVISPTLLNIEEYKTWNSSSSNVEDSNPQTPTTPKDLNLNNLDSISREFVVPLLPLKKAKINNVDIAVQESDDKRASQASSGGSWPSWTYVYYSPPSDSNRDNLLQDRTDDSDIIIPDPLTSAAAGVGSPDDNNNSSRKSNSQKSPWSRSKTSFPSIKRLSTTSFYTLPQRALYYVQEPFIVCPFGSVLFTMGFLFPPLWWFGSIFPRHPKTTADSQWKRYNQLMSIFSFFLIAGILVGTCRSRIILILTRVPTFLDIAGVK</sequence>
<evidence type="ECO:0000313" key="3">
    <source>
        <dbReference type="EMBL" id="GBC08063.1"/>
    </source>
</evidence>
<feature type="region of interest" description="Disordered" evidence="1">
    <location>
        <begin position="94"/>
        <end position="115"/>
    </location>
</feature>
<accession>A0A2Z6S576</accession>
<reference evidence="3 4" key="1">
    <citation type="submission" date="2017-11" db="EMBL/GenBank/DDBJ databases">
        <title>The genome of Rhizophagus clarus HR1 reveals common genetic basis of auxotrophy among arbuscular mycorrhizal fungi.</title>
        <authorList>
            <person name="Kobayashi Y."/>
        </authorList>
    </citation>
    <scope>NUCLEOTIDE SEQUENCE [LARGE SCALE GENOMIC DNA]</scope>
    <source>
        <strain evidence="3 4">HR1</strain>
    </source>
</reference>
<organism evidence="3 4">
    <name type="scientific">Rhizophagus clarus</name>
    <dbReference type="NCBI Taxonomy" id="94130"/>
    <lineage>
        <taxon>Eukaryota</taxon>
        <taxon>Fungi</taxon>
        <taxon>Fungi incertae sedis</taxon>
        <taxon>Mucoromycota</taxon>
        <taxon>Glomeromycotina</taxon>
        <taxon>Glomeromycetes</taxon>
        <taxon>Glomerales</taxon>
        <taxon>Glomeraceae</taxon>
        <taxon>Rhizophagus</taxon>
    </lineage>
</organism>
<protein>
    <submittedName>
        <fullName evidence="3">Uncharacterized protein</fullName>
    </submittedName>
</protein>
<evidence type="ECO:0000256" key="2">
    <source>
        <dbReference type="SAM" id="Phobius"/>
    </source>
</evidence>
<dbReference type="Proteomes" id="UP000247702">
    <property type="component" value="Unassembled WGS sequence"/>
</dbReference>
<feature type="compositionally biased region" description="Low complexity" evidence="1">
    <location>
        <begin position="205"/>
        <end position="224"/>
    </location>
</feature>
<gene>
    <name evidence="3" type="ORF">RclHR1_00790013</name>
</gene>
<name>A0A2Z6S576_9GLOM</name>
<comment type="caution">
    <text evidence="3">The sequence shown here is derived from an EMBL/GenBank/DDBJ whole genome shotgun (WGS) entry which is preliminary data.</text>
</comment>
<feature type="transmembrane region" description="Helical" evidence="2">
    <location>
        <begin position="256"/>
        <end position="277"/>
    </location>
</feature>
<keyword evidence="2" id="KW-0472">Membrane</keyword>